<name>A0A0K8MGJ2_9LACO</name>
<dbReference type="AlphaFoldDB" id="A0A0K8MGJ2"/>
<dbReference type="Proteomes" id="UP000253891">
    <property type="component" value="Unassembled WGS sequence"/>
</dbReference>
<protein>
    <submittedName>
        <fullName evidence="3">Uncharacterized protein</fullName>
    </submittedName>
</protein>
<dbReference type="PANTHER" id="PTHR38781:SF1">
    <property type="entry name" value="ANTITOXIN DINJ-RELATED"/>
    <property type="match status" value="1"/>
</dbReference>
<keyword evidence="4" id="KW-1185">Reference proteome</keyword>
<dbReference type="PANTHER" id="PTHR38781">
    <property type="entry name" value="ANTITOXIN DINJ-RELATED"/>
    <property type="match status" value="1"/>
</dbReference>
<dbReference type="NCBIfam" id="TIGR02384">
    <property type="entry name" value="RelB_DinJ"/>
    <property type="match status" value="1"/>
</dbReference>
<dbReference type="Gene3D" id="1.10.1220.10">
    <property type="entry name" value="Met repressor-like"/>
    <property type="match status" value="1"/>
</dbReference>
<dbReference type="Pfam" id="PF04221">
    <property type="entry name" value="RelB"/>
    <property type="match status" value="1"/>
</dbReference>
<keyword evidence="2" id="KW-1277">Toxin-antitoxin system</keyword>
<proteinExistence type="inferred from homology"/>
<comment type="similarity">
    <text evidence="1">Belongs to the RelB/DinJ antitoxin family.</text>
</comment>
<reference evidence="3 4" key="1">
    <citation type="journal article" date="2015" name="BMC Genomics">
        <title>Comparative genomics of Fructobacillus spp. and Leuconostoc spp. reveals niche-specific evolution of Fructobacillus spp.</title>
        <authorList>
            <person name="Endo A."/>
            <person name="Tanizawa Y."/>
            <person name="Tanaka N."/>
            <person name="Maeno S."/>
            <person name="Kumar H."/>
            <person name="Shiwa Y."/>
            <person name="Okada S."/>
            <person name="Yoshikawa H."/>
            <person name="Dicks L."/>
            <person name="Nakagawa J."/>
            <person name="Arita M."/>
        </authorList>
    </citation>
    <scope>NUCLEOTIDE SEQUENCE [LARGE SCALE GENOMIC DNA]</scope>
    <source>
        <strain evidence="3 4">JCM 12225</strain>
    </source>
</reference>
<dbReference type="GO" id="GO:0006351">
    <property type="term" value="P:DNA-templated transcription"/>
    <property type="evidence" value="ECO:0007669"/>
    <property type="project" value="TreeGrafter"/>
</dbReference>
<dbReference type="InterPro" id="IPR013321">
    <property type="entry name" value="Arc_rbn_hlx_hlx"/>
</dbReference>
<dbReference type="InterPro" id="IPR007337">
    <property type="entry name" value="RelB/DinJ"/>
</dbReference>
<accession>A0A0K8MGJ2</accession>
<sequence length="102" mass="12052">MKTIQVSARVDEKIKEEAQKVFERQGLDVATAIKMFITKTAYEQEIPLSVQKKENRKEYPDDWFNEERKANRQLISQLAFEKSPVQDLDLSQKDDQEKFLDD</sequence>
<dbReference type="EMBL" id="DF968000">
    <property type="protein sequence ID" value="GAO99655.1"/>
    <property type="molecule type" value="Genomic_DNA"/>
</dbReference>
<evidence type="ECO:0000313" key="3">
    <source>
        <dbReference type="EMBL" id="GAO99655.1"/>
    </source>
</evidence>
<dbReference type="STRING" id="157463.GCA_001047075_00576"/>
<dbReference type="GO" id="GO:0006355">
    <property type="term" value="P:regulation of DNA-templated transcription"/>
    <property type="evidence" value="ECO:0007669"/>
    <property type="project" value="InterPro"/>
</dbReference>
<dbReference type="RefSeq" id="WP_061993057.1">
    <property type="nucleotide sequence ID" value="NZ_DF968000.1"/>
</dbReference>
<gene>
    <name evidence="3" type="ORF">FFIC_231420</name>
</gene>
<evidence type="ECO:0000256" key="1">
    <source>
        <dbReference type="ARBA" id="ARBA00010562"/>
    </source>
</evidence>
<organism evidence="3 4">
    <name type="scientific">Fructobacillus ficulneus</name>
    <dbReference type="NCBI Taxonomy" id="157463"/>
    <lineage>
        <taxon>Bacteria</taxon>
        <taxon>Bacillati</taxon>
        <taxon>Bacillota</taxon>
        <taxon>Bacilli</taxon>
        <taxon>Lactobacillales</taxon>
        <taxon>Lactobacillaceae</taxon>
        <taxon>Fructobacillus</taxon>
    </lineage>
</organism>
<dbReference type="OrthoDB" id="9804867at2"/>
<evidence type="ECO:0000313" key="4">
    <source>
        <dbReference type="Proteomes" id="UP000253891"/>
    </source>
</evidence>
<evidence type="ECO:0000256" key="2">
    <source>
        <dbReference type="ARBA" id="ARBA00022649"/>
    </source>
</evidence>